<feature type="binding site" evidence="18">
    <location>
        <begin position="127"/>
        <end position="131"/>
    </location>
    <ligand>
        <name>NAD(+)</name>
        <dbReference type="ChEBI" id="CHEBI:57540"/>
    </ligand>
</feature>
<evidence type="ECO:0000313" key="22">
    <source>
        <dbReference type="Proteomes" id="UP000741360"/>
    </source>
</evidence>
<evidence type="ECO:0000256" key="9">
    <source>
        <dbReference type="ARBA" id="ARBA00022490"/>
    </source>
</evidence>
<dbReference type="CDD" id="cd08195">
    <property type="entry name" value="DHQS"/>
    <property type="match status" value="1"/>
</dbReference>
<evidence type="ECO:0000256" key="5">
    <source>
        <dbReference type="ARBA" id="ARBA00004661"/>
    </source>
</evidence>
<dbReference type="FunFam" id="3.40.50.1970:FF:000001">
    <property type="entry name" value="3-dehydroquinate synthase"/>
    <property type="match status" value="1"/>
</dbReference>
<dbReference type="AlphaFoldDB" id="A0A932M094"/>
<evidence type="ECO:0000256" key="7">
    <source>
        <dbReference type="ARBA" id="ARBA00013031"/>
    </source>
</evidence>
<dbReference type="GO" id="GO:0000166">
    <property type="term" value="F:nucleotide binding"/>
    <property type="evidence" value="ECO:0007669"/>
    <property type="project" value="UniProtKB-KW"/>
</dbReference>
<evidence type="ECO:0000256" key="12">
    <source>
        <dbReference type="ARBA" id="ARBA00022741"/>
    </source>
</evidence>
<dbReference type="Proteomes" id="UP000741360">
    <property type="component" value="Unassembled WGS sequence"/>
</dbReference>
<feature type="domain" description="3-dehydroquinate synthase C-terminal" evidence="20">
    <location>
        <begin position="203"/>
        <end position="347"/>
    </location>
</feature>
<keyword evidence="17 18" id="KW-0170">Cobalt</keyword>
<evidence type="ECO:0000256" key="18">
    <source>
        <dbReference type="HAMAP-Rule" id="MF_00110"/>
    </source>
</evidence>
<dbReference type="Pfam" id="PF24621">
    <property type="entry name" value="DHQS_C"/>
    <property type="match status" value="1"/>
</dbReference>
<feature type="binding site" evidence="18">
    <location>
        <position position="270"/>
    </location>
    <ligand>
        <name>Zn(2+)</name>
        <dbReference type="ChEBI" id="CHEBI:29105"/>
    </ligand>
</feature>
<comment type="subcellular location">
    <subcellularLocation>
        <location evidence="4 18">Cytoplasm</location>
    </subcellularLocation>
</comment>
<feature type="binding site" evidence="18">
    <location>
        <begin position="93"/>
        <end position="98"/>
    </location>
    <ligand>
        <name>NAD(+)</name>
        <dbReference type="ChEBI" id="CHEBI:57540"/>
    </ligand>
</feature>
<evidence type="ECO:0000259" key="20">
    <source>
        <dbReference type="Pfam" id="PF24621"/>
    </source>
</evidence>
<dbReference type="InterPro" id="IPR030963">
    <property type="entry name" value="DHQ_synth_fam"/>
</dbReference>
<evidence type="ECO:0000256" key="4">
    <source>
        <dbReference type="ARBA" id="ARBA00004496"/>
    </source>
</evidence>
<evidence type="ECO:0000259" key="19">
    <source>
        <dbReference type="Pfam" id="PF01761"/>
    </source>
</evidence>
<evidence type="ECO:0000256" key="16">
    <source>
        <dbReference type="ARBA" id="ARBA00023239"/>
    </source>
</evidence>
<feature type="binding site" evidence="18">
    <location>
        <position position="206"/>
    </location>
    <ligand>
        <name>Zn(2+)</name>
        <dbReference type="ChEBI" id="CHEBI:29105"/>
    </ligand>
</feature>
<keyword evidence="12 18" id="KW-0547">Nucleotide-binding</keyword>
<accession>A0A932M094</accession>
<comment type="cofactor">
    <cofactor evidence="2 18">
        <name>NAD(+)</name>
        <dbReference type="ChEBI" id="CHEBI:57540"/>
    </cofactor>
</comment>
<dbReference type="GO" id="GO:0005737">
    <property type="term" value="C:cytoplasm"/>
    <property type="evidence" value="ECO:0007669"/>
    <property type="project" value="UniProtKB-SubCell"/>
</dbReference>
<keyword evidence="14 18" id="KW-0520">NAD</keyword>
<keyword evidence="10 18" id="KW-0028">Amino-acid biosynthesis</keyword>
<dbReference type="EC" id="4.2.3.4" evidence="7 18"/>
<dbReference type="EMBL" id="JACPSX010000110">
    <property type="protein sequence ID" value="MBI3014662.1"/>
    <property type="molecule type" value="Genomic_DNA"/>
</dbReference>
<dbReference type="InterPro" id="IPR056179">
    <property type="entry name" value="DHQS_C"/>
</dbReference>
<keyword evidence="9 18" id="KW-0963">Cytoplasm</keyword>
<keyword evidence="13 18" id="KW-0862">Zinc</keyword>
<keyword evidence="16 18" id="KW-0456">Lyase</keyword>
<dbReference type="Gene3D" id="1.20.1090.10">
    <property type="entry name" value="Dehydroquinate synthase-like - alpha domain"/>
    <property type="match status" value="1"/>
</dbReference>
<evidence type="ECO:0000256" key="3">
    <source>
        <dbReference type="ARBA" id="ARBA00003485"/>
    </source>
</evidence>
<comment type="function">
    <text evidence="3 18">Catalyzes the conversion of 3-deoxy-D-arabino-heptulosonate 7-phosphate (DAHP) to dehydroquinate (DHQ).</text>
</comment>
<dbReference type="PIRSF" id="PIRSF001455">
    <property type="entry name" value="DHQ_synth"/>
    <property type="match status" value="1"/>
</dbReference>
<evidence type="ECO:0000256" key="17">
    <source>
        <dbReference type="ARBA" id="ARBA00023285"/>
    </source>
</evidence>
<reference evidence="21" key="1">
    <citation type="submission" date="2020-07" db="EMBL/GenBank/DDBJ databases">
        <title>Huge and variable diversity of episymbiotic CPR bacteria and DPANN archaea in groundwater ecosystems.</title>
        <authorList>
            <person name="He C.Y."/>
            <person name="Keren R."/>
            <person name="Whittaker M."/>
            <person name="Farag I.F."/>
            <person name="Doudna J."/>
            <person name="Cate J.H.D."/>
            <person name="Banfield J.F."/>
        </authorList>
    </citation>
    <scope>NUCLEOTIDE SEQUENCE</scope>
    <source>
        <strain evidence="21">NC_groundwater_717_Ag_S-0.2um_59_8</strain>
    </source>
</reference>
<dbReference type="NCBIfam" id="TIGR01357">
    <property type="entry name" value="aroB"/>
    <property type="match status" value="1"/>
</dbReference>
<organism evidence="21 22">
    <name type="scientific">Tectimicrobiota bacterium</name>
    <dbReference type="NCBI Taxonomy" id="2528274"/>
    <lineage>
        <taxon>Bacteria</taxon>
        <taxon>Pseudomonadati</taxon>
        <taxon>Nitrospinota/Tectimicrobiota group</taxon>
        <taxon>Candidatus Tectimicrobiota</taxon>
    </lineage>
</organism>
<evidence type="ECO:0000313" key="21">
    <source>
        <dbReference type="EMBL" id="MBI3014662.1"/>
    </source>
</evidence>
<feature type="binding site" evidence="18">
    <location>
        <position position="164"/>
    </location>
    <ligand>
        <name>NAD(+)</name>
        <dbReference type="ChEBI" id="CHEBI:57540"/>
    </ligand>
</feature>
<feature type="binding site" evidence="18">
    <location>
        <position position="173"/>
    </location>
    <ligand>
        <name>NAD(+)</name>
        <dbReference type="ChEBI" id="CHEBI:57540"/>
    </ligand>
</feature>
<comment type="caution">
    <text evidence="18">Lacks conserved residue(s) required for the propagation of feature annotation.</text>
</comment>
<dbReference type="InterPro" id="IPR016037">
    <property type="entry name" value="DHQ_synth_AroB"/>
</dbReference>
<sequence length="384" mass="41413">METVRVNLPGRQYPILIGRGLISRAGEFLADVQAGPAAGYPQRPEGTRGYPGCRTGSRVVVVTNPTVSRLYGEEILAGLGARGFAPFLVEIPDGEEYKTLESVARVYEELFARQLDRGSTLVALGGGVVGDLTGFVAATFMRGIRYLQVPTTLLAQVDSSVGGKTGVNHPRGKNLIGAFHQPAAVITDVEVLRSLSPEEFRSGLAEVVKYGAIADPDFFAFLESSAVAIRVRDEGTLVRIVKRCCEIKASYVEQDEREESGLRAHLNFGHTFAHALETATSYCAYRHGEAVAVGMACAARLSALLNLCGNQEVERLSALLKSLELPVNMRGVTPGAIAEALVYDKKAVEGTLRFILMKTIGQVFLADSVPFPEVRKILKWACIA</sequence>
<evidence type="ECO:0000256" key="6">
    <source>
        <dbReference type="ARBA" id="ARBA00005412"/>
    </source>
</evidence>
<evidence type="ECO:0000256" key="8">
    <source>
        <dbReference type="ARBA" id="ARBA00017684"/>
    </source>
</evidence>
<dbReference type="HAMAP" id="MF_00110">
    <property type="entry name" value="DHQ_synthase"/>
    <property type="match status" value="1"/>
</dbReference>
<evidence type="ECO:0000256" key="15">
    <source>
        <dbReference type="ARBA" id="ARBA00023141"/>
    </source>
</evidence>
<dbReference type="PANTHER" id="PTHR43622">
    <property type="entry name" value="3-DEHYDROQUINATE SYNTHASE"/>
    <property type="match status" value="1"/>
</dbReference>
<evidence type="ECO:0000256" key="2">
    <source>
        <dbReference type="ARBA" id="ARBA00001911"/>
    </source>
</evidence>
<dbReference type="GO" id="GO:0003856">
    <property type="term" value="F:3-dehydroquinate synthase activity"/>
    <property type="evidence" value="ECO:0007669"/>
    <property type="project" value="UniProtKB-UniRule"/>
</dbReference>
<dbReference type="GO" id="GO:0009423">
    <property type="term" value="P:chorismate biosynthetic process"/>
    <property type="evidence" value="ECO:0007669"/>
    <property type="project" value="UniProtKB-UniRule"/>
</dbReference>
<evidence type="ECO:0000256" key="14">
    <source>
        <dbReference type="ARBA" id="ARBA00023027"/>
    </source>
</evidence>
<name>A0A932M094_UNCTE</name>
<dbReference type="GO" id="GO:0008652">
    <property type="term" value="P:amino acid biosynthetic process"/>
    <property type="evidence" value="ECO:0007669"/>
    <property type="project" value="UniProtKB-KW"/>
</dbReference>
<feature type="domain" description="3-dehydroquinate synthase N-terminal" evidence="19">
    <location>
        <begin position="89"/>
        <end position="201"/>
    </location>
</feature>
<comment type="similarity">
    <text evidence="6 18">Belongs to the sugar phosphate cyclases superfamily. Dehydroquinate synthase family.</text>
</comment>
<feature type="binding site" evidence="18">
    <location>
        <begin position="151"/>
        <end position="152"/>
    </location>
    <ligand>
        <name>NAD(+)</name>
        <dbReference type="ChEBI" id="CHEBI:57540"/>
    </ligand>
</feature>
<comment type="cofactor">
    <cofactor evidence="18">
        <name>Co(2+)</name>
        <dbReference type="ChEBI" id="CHEBI:48828"/>
    </cofactor>
    <cofactor evidence="18">
        <name>Zn(2+)</name>
        <dbReference type="ChEBI" id="CHEBI:29105"/>
    </cofactor>
    <text evidence="18">Binds 1 divalent metal cation per subunit. Can use either Co(2+) or Zn(2+).</text>
</comment>
<dbReference type="GO" id="GO:0009073">
    <property type="term" value="P:aromatic amino acid family biosynthetic process"/>
    <property type="evidence" value="ECO:0007669"/>
    <property type="project" value="UniProtKB-KW"/>
</dbReference>
<dbReference type="Gene3D" id="3.40.50.1970">
    <property type="match status" value="1"/>
</dbReference>
<gene>
    <name evidence="18 21" type="primary">aroB</name>
    <name evidence="21" type="ORF">HYY65_06300</name>
</gene>
<proteinExistence type="inferred from homology"/>
<comment type="caution">
    <text evidence="21">The sequence shown here is derived from an EMBL/GenBank/DDBJ whole genome shotgun (WGS) entry which is preliminary data.</text>
</comment>
<dbReference type="InterPro" id="IPR050071">
    <property type="entry name" value="Dehydroquinate_synthase"/>
</dbReference>
<dbReference type="Pfam" id="PF01761">
    <property type="entry name" value="DHQ_synthase"/>
    <property type="match status" value="1"/>
</dbReference>
<comment type="pathway">
    <text evidence="5 18">Metabolic intermediate biosynthesis; chorismate biosynthesis; chorismate from D-erythrose 4-phosphate and phosphoenolpyruvate: step 2/7.</text>
</comment>
<evidence type="ECO:0000256" key="10">
    <source>
        <dbReference type="ARBA" id="ARBA00022605"/>
    </source>
</evidence>
<dbReference type="SUPFAM" id="SSF56796">
    <property type="entry name" value="Dehydroquinate synthase-like"/>
    <property type="match status" value="1"/>
</dbReference>
<dbReference type="InterPro" id="IPR030960">
    <property type="entry name" value="DHQS/DOIS_N"/>
</dbReference>
<evidence type="ECO:0000256" key="1">
    <source>
        <dbReference type="ARBA" id="ARBA00001393"/>
    </source>
</evidence>
<keyword evidence="11 18" id="KW-0479">Metal-binding</keyword>
<protein>
    <recommendedName>
        <fullName evidence="8 18">3-dehydroquinate synthase</fullName>
        <shortName evidence="18">DHQS</shortName>
        <ecNumber evidence="7 18">4.2.3.4</ecNumber>
    </recommendedName>
</protein>
<evidence type="ECO:0000256" key="11">
    <source>
        <dbReference type="ARBA" id="ARBA00022723"/>
    </source>
</evidence>
<dbReference type="PANTHER" id="PTHR43622:SF7">
    <property type="entry name" value="3-DEHYDROQUINATE SYNTHASE, CHLOROPLASTIC"/>
    <property type="match status" value="1"/>
</dbReference>
<keyword evidence="15 18" id="KW-0057">Aromatic amino acid biosynthesis</keyword>
<comment type="catalytic activity">
    <reaction evidence="1 18">
        <text>7-phospho-2-dehydro-3-deoxy-D-arabino-heptonate = 3-dehydroquinate + phosphate</text>
        <dbReference type="Rhea" id="RHEA:21968"/>
        <dbReference type="ChEBI" id="CHEBI:32364"/>
        <dbReference type="ChEBI" id="CHEBI:43474"/>
        <dbReference type="ChEBI" id="CHEBI:58394"/>
        <dbReference type="EC" id="4.2.3.4"/>
    </reaction>
</comment>
<evidence type="ECO:0000256" key="13">
    <source>
        <dbReference type="ARBA" id="ARBA00022833"/>
    </source>
</evidence>
<dbReference type="GO" id="GO:0046872">
    <property type="term" value="F:metal ion binding"/>
    <property type="evidence" value="ECO:0007669"/>
    <property type="project" value="UniProtKB-KW"/>
</dbReference>
<feature type="binding site" evidence="18">
    <location>
        <position position="287"/>
    </location>
    <ligand>
        <name>Zn(2+)</name>
        <dbReference type="ChEBI" id="CHEBI:29105"/>
    </ligand>
</feature>